<proteinExistence type="predicted"/>
<protein>
    <submittedName>
        <fullName evidence="1">SDR family NAD(P)-dependent oxidoreductase</fullName>
    </submittedName>
</protein>
<comment type="caution">
    <text evidence="1">The sequence shown here is derived from an EMBL/GenBank/DDBJ whole genome shotgun (WGS) entry which is preliminary data.</text>
</comment>
<gene>
    <name evidence="1" type="ORF">E5358_10405</name>
</gene>
<evidence type="ECO:0000313" key="1">
    <source>
        <dbReference type="EMBL" id="TGX81388.1"/>
    </source>
</evidence>
<organism evidence="1 2">
    <name type="scientific">Palleniella muris</name>
    <dbReference type="NCBI Taxonomy" id="3038145"/>
    <lineage>
        <taxon>Bacteria</taxon>
        <taxon>Pseudomonadati</taxon>
        <taxon>Bacteroidota</taxon>
        <taxon>Bacteroidia</taxon>
        <taxon>Bacteroidales</taxon>
        <taxon>Prevotellaceae</taxon>
        <taxon>Palleniella</taxon>
    </lineage>
</organism>
<keyword evidence="2" id="KW-1185">Reference proteome</keyword>
<dbReference type="EMBL" id="SRZC01000017">
    <property type="protein sequence ID" value="TGX81388.1"/>
    <property type="molecule type" value="Genomic_DNA"/>
</dbReference>
<name>A0AC61QNX6_9BACT</name>
<reference evidence="1" key="1">
    <citation type="submission" date="2019-04" db="EMBL/GenBank/DDBJ databases">
        <title>Microbes associate with the intestines of laboratory mice.</title>
        <authorList>
            <person name="Navarre W."/>
            <person name="Wong E."/>
            <person name="Huang K."/>
            <person name="Tropini C."/>
            <person name="Ng K."/>
            <person name="Yu B."/>
        </authorList>
    </citation>
    <scope>NUCLEOTIDE SEQUENCE</scope>
    <source>
        <strain evidence="1">NM73_A23</strain>
    </source>
</reference>
<dbReference type="Proteomes" id="UP000308886">
    <property type="component" value="Unassembled WGS sequence"/>
</dbReference>
<evidence type="ECO:0000313" key="2">
    <source>
        <dbReference type="Proteomes" id="UP000308886"/>
    </source>
</evidence>
<sequence length="248" mass="27862">MNRKTNRKAIIIGATSGIGMEVAKLLALQGWEIGVAGRRIERLRRLQQENPQIMAIKEIDITNEDAPKKLEELIAELGGMNLYFHSSGIGYQNVALDADKEMAIVATNGMGFTRMVTVAFNYFAAHPEQKGHISVISSIAGTKGLGASPAYSSTKRFQSHYMECLEQLAHIRGLDIAFTDIRPGFVTTELIEGCNYPMLMDATKVARKIISAIKKKKHSVVIDWRYRILVFLWQLVPGWLWRRLKIKS</sequence>
<accession>A0AC61QNX6</accession>